<accession>A0A3N5BLD5</accession>
<reference evidence="2 3" key="1">
    <citation type="submission" date="2018-11" db="EMBL/GenBank/DDBJ databases">
        <title>Genomic Encyclopedia of Type Strains, Phase IV (KMG-IV): sequencing the most valuable type-strain genomes for metagenomic binning, comparative biology and taxonomic classification.</title>
        <authorList>
            <person name="Goeker M."/>
        </authorList>
    </citation>
    <scope>NUCLEOTIDE SEQUENCE [LARGE SCALE GENOMIC DNA]</scope>
    <source>
        <strain evidence="2 3">DSM 18090</strain>
    </source>
</reference>
<dbReference type="EMBL" id="RKRF01000007">
    <property type="protein sequence ID" value="RPF55990.1"/>
    <property type="molecule type" value="Genomic_DNA"/>
</dbReference>
<comment type="caution">
    <text evidence="2">The sequence shown here is derived from an EMBL/GenBank/DDBJ whole genome shotgun (WGS) entry which is preliminary data.</text>
</comment>
<sequence length="124" mass="13992">MNHKINPLHHQQLPLTPTKKAPKQNDVKTSFKSVLDQATQDVKVSKHAQKRLNERNIVINDQMWNEISEKMNEAKQKGVTDSAIILKDAVLVANTKNNTVVTAMDRQNSQLITNVNGTIILQNE</sequence>
<keyword evidence="2" id="KW-0282">Flagellum</keyword>
<proteinExistence type="predicted"/>
<keyword evidence="3" id="KW-1185">Reference proteome</keyword>
<dbReference type="OrthoDB" id="165650at2"/>
<dbReference type="RefSeq" id="WP_124220030.1">
    <property type="nucleotide sequence ID" value="NZ_RKRF01000007.1"/>
</dbReference>
<dbReference type="InterPro" id="IPR013367">
    <property type="entry name" value="Flagellar_put"/>
</dbReference>
<evidence type="ECO:0000313" key="2">
    <source>
        <dbReference type="EMBL" id="RPF55990.1"/>
    </source>
</evidence>
<dbReference type="Pfam" id="PF12611">
    <property type="entry name" value="Flagellar_put"/>
    <property type="match status" value="1"/>
</dbReference>
<evidence type="ECO:0000256" key="1">
    <source>
        <dbReference type="SAM" id="MobiDB-lite"/>
    </source>
</evidence>
<keyword evidence="2" id="KW-0966">Cell projection</keyword>
<dbReference type="AlphaFoldDB" id="A0A3N5BLD5"/>
<protein>
    <submittedName>
        <fullName evidence="2">Flagellar operon protein</fullName>
    </submittedName>
</protein>
<feature type="region of interest" description="Disordered" evidence="1">
    <location>
        <begin position="1"/>
        <end position="26"/>
    </location>
</feature>
<gene>
    <name evidence="2" type="ORF">EDC24_0877</name>
</gene>
<keyword evidence="2" id="KW-0969">Cilium</keyword>
<evidence type="ECO:0000313" key="3">
    <source>
        <dbReference type="Proteomes" id="UP000276443"/>
    </source>
</evidence>
<dbReference type="Proteomes" id="UP000276443">
    <property type="component" value="Unassembled WGS sequence"/>
</dbReference>
<dbReference type="NCBIfam" id="TIGR02530">
    <property type="entry name" value="flg_new"/>
    <property type="match status" value="1"/>
</dbReference>
<name>A0A3N5BLD5_9BACI</name>
<organism evidence="2 3">
    <name type="scientific">Aquisalibacillus elongatus</name>
    <dbReference type="NCBI Taxonomy" id="485577"/>
    <lineage>
        <taxon>Bacteria</taxon>
        <taxon>Bacillati</taxon>
        <taxon>Bacillota</taxon>
        <taxon>Bacilli</taxon>
        <taxon>Bacillales</taxon>
        <taxon>Bacillaceae</taxon>
        <taxon>Aquisalibacillus</taxon>
    </lineage>
</organism>